<keyword evidence="4" id="KW-1185">Reference proteome</keyword>
<gene>
    <name evidence="2" type="ORF">BCF38_102344</name>
    <name evidence="3" type="ORF">SAMN05421539_102344</name>
</gene>
<dbReference type="Gene3D" id="3.30.70.100">
    <property type="match status" value="1"/>
</dbReference>
<sequence>MFAVTVTIEVASGRMPDFLPALMANARASLGEPACLRFDVLTDPSRSDEVFLYEIYDDAAGFDAHRQTQHYKVFDAAVTPMIVAKHVKTWDRVEG</sequence>
<dbReference type="InterPro" id="IPR011008">
    <property type="entry name" value="Dimeric_a/b-barrel"/>
</dbReference>
<name>A0A2Y9ABE9_9RHOB</name>
<evidence type="ECO:0000313" key="2">
    <source>
        <dbReference type="EMBL" id="PWJ21095.1"/>
    </source>
</evidence>
<dbReference type="Proteomes" id="UP000251571">
    <property type="component" value="Unassembled WGS sequence"/>
</dbReference>
<dbReference type="OrthoDB" id="9812754at2"/>
<proteinExistence type="predicted"/>
<dbReference type="GO" id="GO:0005829">
    <property type="term" value="C:cytosol"/>
    <property type="evidence" value="ECO:0007669"/>
    <property type="project" value="TreeGrafter"/>
</dbReference>
<evidence type="ECO:0000313" key="5">
    <source>
        <dbReference type="Proteomes" id="UP000251571"/>
    </source>
</evidence>
<dbReference type="EMBL" id="UETC01000002">
    <property type="protein sequence ID" value="SSA41505.1"/>
    <property type="molecule type" value="Genomic_DNA"/>
</dbReference>
<feature type="domain" description="ABM" evidence="1">
    <location>
        <begin position="2"/>
        <end position="95"/>
    </location>
</feature>
<reference evidence="2 4" key="2">
    <citation type="submission" date="2018-03" db="EMBL/GenBank/DDBJ databases">
        <title>Genomic Encyclopedia of Archaeal and Bacterial Type Strains, Phase II (KMG-II): from individual species to whole genera.</title>
        <authorList>
            <person name="Goeker M."/>
        </authorList>
    </citation>
    <scope>NUCLEOTIDE SEQUENCE [LARGE SCALE GENOMIC DNA]</scope>
    <source>
        <strain evidence="2 4">DSM 25227</strain>
    </source>
</reference>
<evidence type="ECO:0000313" key="4">
    <source>
        <dbReference type="Proteomes" id="UP000245839"/>
    </source>
</evidence>
<dbReference type="PANTHER" id="PTHR33336">
    <property type="entry name" value="QUINOL MONOOXYGENASE YGIN-RELATED"/>
    <property type="match status" value="1"/>
</dbReference>
<organism evidence="3 5">
    <name type="scientific">Jannaschia seohaensis</name>
    <dbReference type="NCBI Taxonomy" id="475081"/>
    <lineage>
        <taxon>Bacteria</taxon>
        <taxon>Pseudomonadati</taxon>
        <taxon>Pseudomonadota</taxon>
        <taxon>Alphaproteobacteria</taxon>
        <taxon>Rhodobacterales</taxon>
        <taxon>Roseobacteraceae</taxon>
        <taxon>Jannaschia</taxon>
    </lineage>
</organism>
<dbReference type="AlphaFoldDB" id="A0A2Y9ABE9"/>
<reference evidence="3 5" key="1">
    <citation type="submission" date="2016-10" db="EMBL/GenBank/DDBJ databases">
        <authorList>
            <person name="Cai Z."/>
        </authorList>
    </citation>
    <scope>NUCLEOTIDE SEQUENCE [LARGE SCALE GENOMIC DNA]</scope>
    <source>
        <strain evidence="3 5">DSM 25227</strain>
    </source>
</reference>
<dbReference type="Pfam" id="PF03992">
    <property type="entry name" value="ABM"/>
    <property type="match status" value="1"/>
</dbReference>
<dbReference type="SUPFAM" id="SSF54909">
    <property type="entry name" value="Dimeric alpha+beta barrel"/>
    <property type="match status" value="1"/>
</dbReference>
<accession>A0A2Y9ABE9</accession>
<dbReference type="PROSITE" id="PS51725">
    <property type="entry name" value="ABM"/>
    <property type="match status" value="1"/>
</dbReference>
<evidence type="ECO:0000259" key="1">
    <source>
        <dbReference type="PROSITE" id="PS51725"/>
    </source>
</evidence>
<dbReference type="PANTHER" id="PTHR33336:SF1">
    <property type="entry name" value="(4S)-4-HYDROXY-5-PHOSPHONOOXYPENTANE-2,3-DIONE ISOMERASE"/>
    <property type="match status" value="1"/>
</dbReference>
<dbReference type="EMBL" id="QGDJ01000002">
    <property type="protein sequence ID" value="PWJ21095.1"/>
    <property type="molecule type" value="Genomic_DNA"/>
</dbReference>
<dbReference type="RefSeq" id="WP_109563442.1">
    <property type="nucleotide sequence ID" value="NZ_QGDJ01000002.1"/>
</dbReference>
<evidence type="ECO:0000313" key="3">
    <source>
        <dbReference type="EMBL" id="SSA41505.1"/>
    </source>
</evidence>
<dbReference type="Proteomes" id="UP000245839">
    <property type="component" value="Unassembled WGS sequence"/>
</dbReference>
<protein>
    <submittedName>
        <fullName evidence="3">Autoinducer 2-degrading protein</fullName>
    </submittedName>
</protein>
<dbReference type="InterPro" id="IPR007138">
    <property type="entry name" value="ABM_dom"/>
</dbReference>
<dbReference type="InterPro" id="IPR050744">
    <property type="entry name" value="AI-2_Isomerase_LsrG"/>
</dbReference>
<dbReference type="GO" id="GO:0016491">
    <property type="term" value="F:oxidoreductase activity"/>
    <property type="evidence" value="ECO:0007669"/>
    <property type="project" value="TreeGrafter"/>
</dbReference>